<dbReference type="SUPFAM" id="SSF53335">
    <property type="entry name" value="S-adenosyl-L-methionine-dependent methyltransferases"/>
    <property type="match status" value="1"/>
</dbReference>
<dbReference type="Proteomes" id="UP000274841">
    <property type="component" value="Chromosome"/>
</dbReference>
<evidence type="ECO:0000256" key="1">
    <source>
        <dbReference type="ARBA" id="ARBA00006594"/>
    </source>
</evidence>
<protein>
    <submittedName>
        <fullName evidence="6">Modification methylase MboII</fullName>
        <ecNumber evidence="6">2.1.1.72</ecNumber>
    </submittedName>
</protein>
<keyword evidence="3 6" id="KW-0808">Transferase</keyword>
<feature type="domain" description="DNA methylase N-4/N-6" evidence="5">
    <location>
        <begin position="94"/>
        <end position="401"/>
    </location>
</feature>
<dbReference type="GO" id="GO:0009007">
    <property type="term" value="F:site-specific DNA-methyltransferase (adenine-specific) activity"/>
    <property type="evidence" value="ECO:0007669"/>
    <property type="project" value="UniProtKB-EC"/>
</dbReference>
<dbReference type="InterPro" id="IPR002295">
    <property type="entry name" value="N4/N6-MTase_EcoPI_Mod-like"/>
</dbReference>
<dbReference type="KEGG" id="moy:CVS54_00782"/>
<proteinExistence type="inferred from homology"/>
<evidence type="ECO:0000256" key="2">
    <source>
        <dbReference type="ARBA" id="ARBA00022603"/>
    </source>
</evidence>
<dbReference type="InterPro" id="IPR029063">
    <property type="entry name" value="SAM-dependent_MTases_sf"/>
</dbReference>
<dbReference type="Gene3D" id="3.40.50.150">
    <property type="entry name" value="Vaccinia Virus protein VP39"/>
    <property type="match status" value="1"/>
</dbReference>
<sequence length="632" mass="70105">MPTDGPVQHTGRLELTWTDKDRRLISYEDGSFQWADRGDYRVNEVRLLHDVTTVGAVNSESRAHDNLLIRGDALHALTSLAKIPEFAEEYLGRVRLAYIDPPFNTGQAFKQYDDNLEHSIWLTMMRDRLEQIRELLAPNGSVWLHLDDVEVHRARLVLDEVFGPASFVTSFVWQKVDSPNDNKVSVTPDHETILCYTKAPGGGAAFARKLDQSILAAYGNTAPDGRRYRDRLLKKNGKNSLRADRQTMWYPISGPDGVEVWPIHDDGREANWSLGRKRVTELERAGELIWKQRPDGKKKTKWVPYTREWAPADPTRPWPTIWADLPTTRQAKAHLTALFPGVTPFATPKPEQLLARIIEMASEPGEVVLDCFVGSGTTAAVAHKLGRRWLAAEWSRETVESFVLPRLQRVVDGTDPGGIGVSEQIIAASEMPGDATTADAAAAVRLLTAWAEDPEQGPGMTASQLSAAAKLAKRLAQTKIRRTPLWAGGGGFRVLDVGPSMFEEEDGQMYLAPWAAGDRLAEAVAAQYHFDYGLDAPFSGRRGDERLAVIDGLVNDAVVDFLLDWLPDGQLLVVYGTGIDPYAQERLAELHRGSSLEKIPEAIISNYRQLGRRSTRGLTWASDFTNPSGGSA</sequence>
<accession>A0A3S9WHC5</accession>
<gene>
    <name evidence="6" type="primary">mboIIM</name>
    <name evidence="6" type="ORF">CVS54_00782</name>
</gene>
<evidence type="ECO:0000313" key="7">
    <source>
        <dbReference type="Proteomes" id="UP000274841"/>
    </source>
</evidence>
<evidence type="ECO:0000313" key="6">
    <source>
        <dbReference type="EMBL" id="AZS39474.1"/>
    </source>
</evidence>
<dbReference type="InterPro" id="IPR002052">
    <property type="entry name" value="DNA_methylase_N6_adenine_CS"/>
</dbReference>
<reference evidence="6 7" key="1">
    <citation type="submission" date="2018-08" db="EMBL/GenBank/DDBJ databases">
        <title>Microbacterium oxydans strain HG3.</title>
        <authorList>
            <person name="ORTET P."/>
        </authorList>
    </citation>
    <scope>NUCLEOTIDE SEQUENCE [LARGE SCALE GENOMIC DNA]</scope>
    <source>
        <strain evidence="6 7">HG3</strain>
    </source>
</reference>
<name>A0A3S9WHC5_9MICO</name>
<dbReference type="GO" id="GO:0008170">
    <property type="term" value="F:N-methyltransferase activity"/>
    <property type="evidence" value="ECO:0007669"/>
    <property type="project" value="InterPro"/>
</dbReference>
<dbReference type="REBASE" id="292875">
    <property type="entry name" value="M.MoxHG3ORF782P"/>
</dbReference>
<dbReference type="PROSITE" id="PS00092">
    <property type="entry name" value="N6_MTASE"/>
    <property type="match status" value="1"/>
</dbReference>
<dbReference type="AlphaFoldDB" id="A0A3S9WHC5"/>
<dbReference type="PRINTS" id="PR00506">
    <property type="entry name" value="D21N6MTFRASE"/>
</dbReference>
<evidence type="ECO:0000256" key="3">
    <source>
        <dbReference type="ARBA" id="ARBA00022679"/>
    </source>
</evidence>
<dbReference type="RefSeq" id="WP_164734080.1">
    <property type="nucleotide sequence ID" value="NZ_CP031422.1"/>
</dbReference>
<evidence type="ECO:0000256" key="4">
    <source>
        <dbReference type="ARBA" id="ARBA00022691"/>
    </source>
</evidence>
<keyword evidence="2 6" id="KW-0489">Methyltransferase</keyword>
<dbReference type="EC" id="2.1.1.72" evidence="6"/>
<dbReference type="GO" id="GO:0003677">
    <property type="term" value="F:DNA binding"/>
    <property type="evidence" value="ECO:0007669"/>
    <property type="project" value="InterPro"/>
</dbReference>
<dbReference type="InterPro" id="IPR002941">
    <property type="entry name" value="DNA_methylase_N4/N6"/>
</dbReference>
<organism evidence="6 7">
    <name type="scientific">Microbacterium oxydans</name>
    <dbReference type="NCBI Taxonomy" id="82380"/>
    <lineage>
        <taxon>Bacteria</taxon>
        <taxon>Bacillati</taxon>
        <taxon>Actinomycetota</taxon>
        <taxon>Actinomycetes</taxon>
        <taxon>Micrococcales</taxon>
        <taxon>Microbacteriaceae</taxon>
        <taxon>Microbacterium</taxon>
    </lineage>
</organism>
<keyword evidence="4" id="KW-0949">S-adenosyl-L-methionine</keyword>
<evidence type="ECO:0000259" key="5">
    <source>
        <dbReference type="Pfam" id="PF01555"/>
    </source>
</evidence>
<comment type="similarity">
    <text evidence="1">Belongs to the N(4)/N(6)-methyltransferase family.</text>
</comment>
<dbReference type="Pfam" id="PF01555">
    <property type="entry name" value="N6_N4_Mtase"/>
    <property type="match status" value="1"/>
</dbReference>
<dbReference type="EMBL" id="CP031422">
    <property type="protein sequence ID" value="AZS39474.1"/>
    <property type="molecule type" value="Genomic_DNA"/>
</dbReference>
<dbReference type="GO" id="GO:0032259">
    <property type="term" value="P:methylation"/>
    <property type="evidence" value="ECO:0007669"/>
    <property type="project" value="UniProtKB-KW"/>
</dbReference>